<evidence type="ECO:0000256" key="2">
    <source>
        <dbReference type="PROSITE-ProRule" id="PRU00708"/>
    </source>
</evidence>
<dbReference type="Proteomes" id="UP000655225">
    <property type="component" value="Unassembled WGS sequence"/>
</dbReference>
<sequence>MRGIETLSGSWNGLMRRHVARGAHHEALQMLSWMHRKCKQVMDMFSFPVALKACTALRASRQGQQIHALVLLLGFQSHLHTCNALLTMYSSCGHLQSATRTFDAMSHRSTVSWNSIMAACILNGFPHASLSYFSRMLFLLEEEDHHPDSITICTLLHALSHIGPAALLSGRAVHCYILRSQIATTTTALPFVENALIQMYLDSSCLAFAEKVFLGMPTKKRDLVTWTTVISGYMHYRLDNLALATFRSMLLQEGEGHLDPVALATVTPALGSLLQGKEMHCFAIKNGSCNVFVATSLLHMYAEFGAIESAVKMFERVEKRNVVAWTAMITAYAKHGLSEDSLRLFDEMREQEQEQEGVIPNHLTFMGVLTACAHSGLVEQARNCFKCMTEEYGLTPDMYHYAGMVDVLGRAGQLNEALKFIEAMPVEPNAHVWGSLLAACDLHQDVELGRQVAKVVSRMEPDNPGNFVLLSNMLAQDLRWEDATFVRETMIRRSLKKEPGQSQLHLAAGS</sequence>
<organism evidence="3 4">
    <name type="scientific">Tetracentron sinense</name>
    <name type="common">Spur-leaf</name>
    <dbReference type="NCBI Taxonomy" id="13715"/>
    <lineage>
        <taxon>Eukaryota</taxon>
        <taxon>Viridiplantae</taxon>
        <taxon>Streptophyta</taxon>
        <taxon>Embryophyta</taxon>
        <taxon>Tracheophyta</taxon>
        <taxon>Spermatophyta</taxon>
        <taxon>Magnoliopsida</taxon>
        <taxon>Trochodendrales</taxon>
        <taxon>Trochodendraceae</taxon>
        <taxon>Tetracentron</taxon>
    </lineage>
</organism>
<dbReference type="Pfam" id="PF13041">
    <property type="entry name" value="PPR_2"/>
    <property type="match status" value="1"/>
</dbReference>
<evidence type="ECO:0000313" key="4">
    <source>
        <dbReference type="Proteomes" id="UP000655225"/>
    </source>
</evidence>
<comment type="caution">
    <text evidence="3">The sequence shown here is derived from an EMBL/GenBank/DDBJ whole genome shotgun (WGS) entry which is preliminary data.</text>
</comment>
<keyword evidence="4" id="KW-1185">Reference proteome</keyword>
<dbReference type="PANTHER" id="PTHR47926">
    <property type="entry name" value="PENTATRICOPEPTIDE REPEAT-CONTAINING PROTEIN"/>
    <property type="match status" value="1"/>
</dbReference>
<proteinExistence type="predicted"/>
<dbReference type="InterPro" id="IPR002885">
    <property type="entry name" value="PPR_rpt"/>
</dbReference>
<dbReference type="NCBIfam" id="TIGR00756">
    <property type="entry name" value="PPR"/>
    <property type="match status" value="1"/>
</dbReference>
<dbReference type="EMBL" id="JABCRI010000022">
    <property type="protein sequence ID" value="KAF8378931.1"/>
    <property type="molecule type" value="Genomic_DNA"/>
</dbReference>
<dbReference type="InterPro" id="IPR046960">
    <property type="entry name" value="PPR_At4g14850-like_plant"/>
</dbReference>
<dbReference type="OrthoDB" id="1863721at2759"/>
<dbReference type="PROSITE" id="PS51375">
    <property type="entry name" value="PPR"/>
    <property type="match status" value="1"/>
</dbReference>
<gene>
    <name evidence="3" type="ORF">HHK36_028356</name>
</gene>
<dbReference type="GO" id="GO:0003723">
    <property type="term" value="F:RNA binding"/>
    <property type="evidence" value="ECO:0007669"/>
    <property type="project" value="InterPro"/>
</dbReference>
<dbReference type="GO" id="GO:0009451">
    <property type="term" value="P:RNA modification"/>
    <property type="evidence" value="ECO:0007669"/>
    <property type="project" value="InterPro"/>
</dbReference>
<evidence type="ECO:0000256" key="1">
    <source>
        <dbReference type="ARBA" id="ARBA00022737"/>
    </source>
</evidence>
<dbReference type="FunFam" id="1.25.40.10:FF:000090">
    <property type="entry name" value="Pentatricopeptide repeat-containing protein, chloroplastic"/>
    <property type="match status" value="1"/>
</dbReference>
<dbReference type="InterPro" id="IPR011990">
    <property type="entry name" value="TPR-like_helical_dom_sf"/>
</dbReference>
<evidence type="ECO:0008006" key="5">
    <source>
        <dbReference type="Google" id="ProtNLM"/>
    </source>
</evidence>
<dbReference type="AlphaFoldDB" id="A0A834YF93"/>
<dbReference type="FunFam" id="1.25.40.10:FF:000344">
    <property type="entry name" value="Pentatricopeptide repeat-containing protein"/>
    <property type="match status" value="1"/>
</dbReference>
<dbReference type="OMA" id="NHLTFMG"/>
<dbReference type="Pfam" id="PF20431">
    <property type="entry name" value="E_motif"/>
    <property type="match status" value="1"/>
</dbReference>
<dbReference type="SUPFAM" id="SSF48452">
    <property type="entry name" value="TPR-like"/>
    <property type="match status" value="1"/>
</dbReference>
<feature type="repeat" description="PPR" evidence="2">
    <location>
        <begin position="321"/>
        <end position="355"/>
    </location>
</feature>
<dbReference type="InterPro" id="IPR046848">
    <property type="entry name" value="E_motif"/>
</dbReference>
<keyword evidence="1" id="KW-0677">Repeat</keyword>
<dbReference type="Gene3D" id="1.25.40.10">
    <property type="entry name" value="Tetratricopeptide repeat domain"/>
    <property type="match status" value="4"/>
</dbReference>
<name>A0A834YF93_TETSI</name>
<reference evidence="3 4" key="1">
    <citation type="submission" date="2020-04" db="EMBL/GenBank/DDBJ databases">
        <title>Plant Genome Project.</title>
        <authorList>
            <person name="Zhang R.-G."/>
        </authorList>
    </citation>
    <scope>NUCLEOTIDE SEQUENCE [LARGE SCALE GENOMIC DNA]</scope>
    <source>
        <strain evidence="3">YNK0</strain>
        <tissue evidence="3">Leaf</tissue>
    </source>
</reference>
<dbReference type="PANTHER" id="PTHR47926:SF471">
    <property type="entry name" value="DYW DOMAIN-CONTAINING PROTEIN"/>
    <property type="match status" value="1"/>
</dbReference>
<protein>
    <recommendedName>
        <fullName evidence="5">Pentatricopeptide repeat-containing protein</fullName>
    </recommendedName>
</protein>
<evidence type="ECO:0000313" key="3">
    <source>
        <dbReference type="EMBL" id="KAF8378931.1"/>
    </source>
</evidence>
<accession>A0A834YF93</accession>
<dbReference type="Pfam" id="PF01535">
    <property type="entry name" value="PPR"/>
    <property type="match status" value="4"/>
</dbReference>